<reference evidence="2" key="2">
    <citation type="submission" date="2020-05" db="UniProtKB">
        <authorList>
            <consortium name="EnsemblMetazoa"/>
        </authorList>
    </citation>
    <scope>IDENTIFICATION</scope>
</reference>
<dbReference type="VEuPathDB" id="VectorBase:ASIC002981"/>
<name>A0A084VDF8_ANOSI</name>
<protein>
    <submittedName>
        <fullName evidence="1 2">Uncharacterized protein</fullName>
    </submittedName>
</protein>
<gene>
    <name evidence="1" type="ORF">ZHAS_00002981</name>
</gene>
<keyword evidence="3" id="KW-1185">Reference proteome</keyword>
<organism evidence="1">
    <name type="scientific">Anopheles sinensis</name>
    <name type="common">Mosquito</name>
    <dbReference type="NCBI Taxonomy" id="74873"/>
    <lineage>
        <taxon>Eukaryota</taxon>
        <taxon>Metazoa</taxon>
        <taxon>Ecdysozoa</taxon>
        <taxon>Arthropoda</taxon>
        <taxon>Hexapoda</taxon>
        <taxon>Insecta</taxon>
        <taxon>Pterygota</taxon>
        <taxon>Neoptera</taxon>
        <taxon>Endopterygota</taxon>
        <taxon>Diptera</taxon>
        <taxon>Nematocera</taxon>
        <taxon>Culicoidea</taxon>
        <taxon>Culicidae</taxon>
        <taxon>Anophelinae</taxon>
        <taxon>Anopheles</taxon>
    </lineage>
</organism>
<evidence type="ECO:0000313" key="2">
    <source>
        <dbReference type="EnsemblMetazoa" id="ASIC002981-PA"/>
    </source>
</evidence>
<evidence type="ECO:0000313" key="1">
    <source>
        <dbReference type="EMBL" id="KFB36002.1"/>
    </source>
</evidence>
<evidence type="ECO:0000313" key="3">
    <source>
        <dbReference type="Proteomes" id="UP000030765"/>
    </source>
</evidence>
<dbReference type="Proteomes" id="UP000030765">
    <property type="component" value="Unassembled WGS sequence"/>
</dbReference>
<sequence>MAPQIYEPMQQPSNMISQVVISPNSMHNSDDYVGSSSTMTPIVVEPMEQHSNVVPIVAVNSNFQLDLINATESPSTIAPTTLSEPLQESSTNMVSQVVITSNSHESLKDVIVSSTILTPEASDLVQEASNIVPKVLITANSMLGAVNETELQDEIQRLVTPKPRVPEQNAITDPTKVIQWTAKESV</sequence>
<dbReference type="EMBL" id="ATLV01011324">
    <property type="status" value="NOT_ANNOTATED_CDS"/>
    <property type="molecule type" value="Genomic_DNA"/>
</dbReference>
<accession>A0A084VDF8</accession>
<reference evidence="1 3" key="1">
    <citation type="journal article" date="2014" name="BMC Genomics">
        <title>Genome sequence of Anopheles sinensis provides insight into genetics basis of mosquito competence for malaria parasites.</title>
        <authorList>
            <person name="Zhou D."/>
            <person name="Zhang D."/>
            <person name="Ding G."/>
            <person name="Shi L."/>
            <person name="Hou Q."/>
            <person name="Ye Y."/>
            <person name="Xu Y."/>
            <person name="Zhou H."/>
            <person name="Xiong C."/>
            <person name="Li S."/>
            <person name="Yu J."/>
            <person name="Hong S."/>
            <person name="Yu X."/>
            <person name="Zou P."/>
            <person name="Chen C."/>
            <person name="Chang X."/>
            <person name="Wang W."/>
            <person name="Lv Y."/>
            <person name="Sun Y."/>
            <person name="Ma L."/>
            <person name="Shen B."/>
            <person name="Zhu C."/>
        </authorList>
    </citation>
    <scope>NUCLEOTIDE SEQUENCE [LARGE SCALE GENOMIC DNA]</scope>
</reference>
<dbReference type="EnsemblMetazoa" id="ASIC002981-RA">
    <property type="protein sequence ID" value="ASIC002981-PA"/>
    <property type="gene ID" value="ASIC002981"/>
</dbReference>
<dbReference type="EMBL" id="KE524662">
    <property type="protein sequence ID" value="KFB36002.1"/>
    <property type="molecule type" value="Genomic_DNA"/>
</dbReference>
<proteinExistence type="predicted"/>
<dbReference type="AlphaFoldDB" id="A0A084VDF8"/>